<evidence type="ECO:0000256" key="6">
    <source>
        <dbReference type="ARBA" id="ARBA00022692"/>
    </source>
</evidence>
<reference evidence="13 14" key="1">
    <citation type="journal article" date="2021" name="Sci. Rep.">
        <title>The distribution of antibiotic resistance genes in chicken gut microbiota commensals.</title>
        <authorList>
            <person name="Juricova H."/>
            <person name="Matiasovicova J."/>
            <person name="Kubasova T."/>
            <person name="Cejkova D."/>
            <person name="Rychlik I."/>
        </authorList>
    </citation>
    <scope>NUCLEOTIDE SEQUENCE [LARGE SCALE GENOMIC DNA]</scope>
    <source>
        <strain evidence="13 14">An794</strain>
    </source>
</reference>
<dbReference type="InterPro" id="IPR036097">
    <property type="entry name" value="HisK_dim/P_sf"/>
</dbReference>
<dbReference type="CDD" id="cd00082">
    <property type="entry name" value="HisKA"/>
    <property type="match status" value="1"/>
</dbReference>
<evidence type="ECO:0000256" key="10">
    <source>
        <dbReference type="ARBA" id="ARBA00023136"/>
    </source>
</evidence>
<evidence type="ECO:0000313" key="13">
    <source>
        <dbReference type="EMBL" id="MBM6774429.1"/>
    </source>
</evidence>
<evidence type="ECO:0000313" key="14">
    <source>
        <dbReference type="Proteomes" id="UP000712527"/>
    </source>
</evidence>
<evidence type="ECO:0000256" key="7">
    <source>
        <dbReference type="ARBA" id="ARBA00022777"/>
    </source>
</evidence>
<keyword evidence="5" id="KW-0808">Transferase</keyword>
<keyword evidence="10 11" id="KW-0472">Membrane</keyword>
<proteinExistence type="predicted"/>
<comment type="caution">
    <text evidence="13">The sequence shown here is derived from an EMBL/GenBank/DDBJ whole genome shotgun (WGS) entry which is preliminary data.</text>
</comment>
<keyword evidence="9" id="KW-0902">Two-component regulatory system</keyword>
<gene>
    <name evidence="13" type="ORF">H9X80_02540</name>
</gene>
<dbReference type="CDD" id="cd00075">
    <property type="entry name" value="HATPase"/>
    <property type="match status" value="1"/>
</dbReference>
<dbReference type="EC" id="2.7.13.3" evidence="3"/>
<dbReference type="InterPro" id="IPR003594">
    <property type="entry name" value="HATPase_dom"/>
</dbReference>
<feature type="transmembrane region" description="Helical" evidence="11">
    <location>
        <begin position="116"/>
        <end position="137"/>
    </location>
</feature>
<dbReference type="SMART" id="SM00388">
    <property type="entry name" value="HisKA"/>
    <property type="match status" value="1"/>
</dbReference>
<keyword evidence="6 11" id="KW-0812">Transmembrane</keyword>
<dbReference type="PRINTS" id="PR00344">
    <property type="entry name" value="BCTRLSENSOR"/>
</dbReference>
<dbReference type="PROSITE" id="PS50109">
    <property type="entry name" value="HIS_KIN"/>
    <property type="match status" value="1"/>
</dbReference>
<dbReference type="PANTHER" id="PTHR45436:SF5">
    <property type="entry name" value="SENSOR HISTIDINE KINASE TRCS"/>
    <property type="match status" value="1"/>
</dbReference>
<dbReference type="RefSeq" id="WP_239471483.1">
    <property type="nucleotide sequence ID" value="NZ_JACSNQ010000003.1"/>
</dbReference>
<dbReference type="InterPro" id="IPR036890">
    <property type="entry name" value="HATPase_C_sf"/>
</dbReference>
<sequence>MSEKAEPPSTQLAAGEKRSSSIAWRIALGFWWRRLVRWVLVDLIALLAVLAALWVGYARDLPADALAYGIIPADHVTCELFFSTGRSGLDALTLAVKTGPTPAGDWFFFEPGSDLISLWPAGAALLAVELLSLLGIFSDVRRIRRRLQPLNALALSAEALGSKDIMDASKIESLEQAIERASVDSPQVKTGVDDLASIEVALNGLLRQMQEAKLQQIRFVSDASHELRTPIAVIQGYVNMLDRWGKDDRAVLEESITALKAEGAHMQELVEQLLFLARGDSGRNTLELAPVNLAALVSEVAGESAMIDADHAYELGFSTNAASDERFVVTCDASMVKQSARVIVQNAARYSATGTRILLDVAADADAVSYSVRDEGMGMSPEEATHVFERFWRADAARDASKEGTGLGLAIARWIVEEHGGTIDLVSREGVGTRFTVRIPRR</sequence>
<comment type="subcellular location">
    <subcellularLocation>
        <location evidence="2">Cell membrane</location>
    </subcellularLocation>
</comment>
<evidence type="ECO:0000256" key="9">
    <source>
        <dbReference type="ARBA" id="ARBA00023012"/>
    </source>
</evidence>
<evidence type="ECO:0000259" key="12">
    <source>
        <dbReference type="PROSITE" id="PS50109"/>
    </source>
</evidence>
<keyword evidence="4" id="KW-0597">Phosphoprotein</keyword>
<dbReference type="PANTHER" id="PTHR45436">
    <property type="entry name" value="SENSOR HISTIDINE KINASE YKOH"/>
    <property type="match status" value="1"/>
</dbReference>
<evidence type="ECO:0000256" key="11">
    <source>
        <dbReference type="SAM" id="Phobius"/>
    </source>
</evidence>
<dbReference type="EMBL" id="JACSNQ010000003">
    <property type="protein sequence ID" value="MBM6774429.1"/>
    <property type="molecule type" value="Genomic_DNA"/>
</dbReference>
<dbReference type="InterPro" id="IPR050428">
    <property type="entry name" value="TCS_sensor_his_kinase"/>
</dbReference>
<evidence type="ECO:0000256" key="1">
    <source>
        <dbReference type="ARBA" id="ARBA00000085"/>
    </source>
</evidence>
<keyword evidence="14" id="KW-1185">Reference proteome</keyword>
<protein>
    <recommendedName>
        <fullName evidence="3">histidine kinase</fullName>
        <ecNumber evidence="3">2.7.13.3</ecNumber>
    </recommendedName>
</protein>
<feature type="transmembrane region" description="Helical" evidence="11">
    <location>
        <begin position="35"/>
        <end position="57"/>
    </location>
</feature>
<accession>A0ABS2F0C3</accession>
<dbReference type="Pfam" id="PF00512">
    <property type="entry name" value="HisKA"/>
    <property type="match status" value="1"/>
</dbReference>
<keyword evidence="8 11" id="KW-1133">Transmembrane helix</keyword>
<feature type="domain" description="Histidine kinase" evidence="12">
    <location>
        <begin position="222"/>
        <end position="442"/>
    </location>
</feature>
<dbReference type="Gene3D" id="1.10.287.130">
    <property type="match status" value="1"/>
</dbReference>
<evidence type="ECO:0000256" key="5">
    <source>
        <dbReference type="ARBA" id="ARBA00022679"/>
    </source>
</evidence>
<dbReference type="InterPro" id="IPR005467">
    <property type="entry name" value="His_kinase_dom"/>
</dbReference>
<dbReference type="Gene3D" id="3.30.565.10">
    <property type="entry name" value="Histidine kinase-like ATPase, C-terminal domain"/>
    <property type="match status" value="1"/>
</dbReference>
<dbReference type="Proteomes" id="UP000712527">
    <property type="component" value="Unassembled WGS sequence"/>
</dbReference>
<evidence type="ECO:0000256" key="3">
    <source>
        <dbReference type="ARBA" id="ARBA00012438"/>
    </source>
</evidence>
<keyword evidence="7 13" id="KW-0418">Kinase</keyword>
<dbReference type="InterPro" id="IPR004358">
    <property type="entry name" value="Sig_transdc_His_kin-like_C"/>
</dbReference>
<dbReference type="GO" id="GO:0016301">
    <property type="term" value="F:kinase activity"/>
    <property type="evidence" value="ECO:0007669"/>
    <property type="project" value="UniProtKB-KW"/>
</dbReference>
<dbReference type="SUPFAM" id="SSF47384">
    <property type="entry name" value="Homodimeric domain of signal transducing histidine kinase"/>
    <property type="match status" value="1"/>
</dbReference>
<dbReference type="InterPro" id="IPR003661">
    <property type="entry name" value="HisK_dim/P_dom"/>
</dbReference>
<comment type="catalytic activity">
    <reaction evidence="1">
        <text>ATP + protein L-histidine = ADP + protein N-phospho-L-histidine.</text>
        <dbReference type="EC" id="2.7.13.3"/>
    </reaction>
</comment>
<evidence type="ECO:0000256" key="2">
    <source>
        <dbReference type="ARBA" id="ARBA00004236"/>
    </source>
</evidence>
<evidence type="ECO:0000256" key="4">
    <source>
        <dbReference type="ARBA" id="ARBA00022553"/>
    </source>
</evidence>
<evidence type="ECO:0000256" key="8">
    <source>
        <dbReference type="ARBA" id="ARBA00022989"/>
    </source>
</evidence>
<organism evidence="13 14">
    <name type="scientific">Olsenella profusa</name>
    <dbReference type="NCBI Taxonomy" id="138595"/>
    <lineage>
        <taxon>Bacteria</taxon>
        <taxon>Bacillati</taxon>
        <taxon>Actinomycetota</taxon>
        <taxon>Coriobacteriia</taxon>
        <taxon>Coriobacteriales</taxon>
        <taxon>Atopobiaceae</taxon>
        <taxon>Olsenella</taxon>
    </lineage>
</organism>
<name>A0ABS2F0C3_9ACTN</name>
<dbReference type="SMART" id="SM00387">
    <property type="entry name" value="HATPase_c"/>
    <property type="match status" value="1"/>
</dbReference>
<dbReference type="Pfam" id="PF02518">
    <property type="entry name" value="HATPase_c"/>
    <property type="match status" value="1"/>
</dbReference>
<dbReference type="SUPFAM" id="SSF55874">
    <property type="entry name" value="ATPase domain of HSP90 chaperone/DNA topoisomerase II/histidine kinase"/>
    <property type="match status" value="1"/>
</dbReference>